<comment type="similarity">
    <text evidence="2">Belongs to the DoxX family.</text>
</comment>
<dbReference type="KEGG" id="bpsi:IX83_06220"/>
<proteinExistence type="inferred from homology"/>
<dbReference type="PANTHER" id="PTHR33452:SF4">
    <property type="entry name" value="BLL4328 PROTEIN"/>
    <property type="match status" value="1"/>
</dbReference>
<dbReference type="STRING" id="1072685.IX83_06220"/>
<feature type="transmembrane region" description="Helical" evidence="7">
    <location>
        <begin position="7"/>
        <end position="25"/>
    </location>
</feature>
<evidence type="ECO:0000256" key="2">
    <source>
        <dbReference type="ARBA" id="ARBA00006679"/>
    </source>
</evidence>
<keyword evidence="6 7" id="KW-0472">Membrane</keyword>
<feature type="transmembrane region" description="Helical" evidence="7">
    <location>
        <begin position="102"/>
        <end position="122"/>
    </location>
</feature>
<evidence type="ECO:0000256" key="7">
    <source>
        <dbReference type="SAM" id="Phobius"/>
    </source>
</evidence>
<dbReference type="EMBL" id="CP009238">
    <property type="protein sequence ID" value="AIL32961.1"/>
    <property type="molecule type" value="Genomic_DNA"/>
</dbReference>
<protein>
    <submittedName>
        <fullName evidence="8">LuxR family transcriptional regulator</fullName>
    </submittedName>
</protein>
<reference evidence="8 9" key="1">
    <citation type="journal article" date="2014" name="BMC Genomics">
        <title>A genomic perspective on a new bacterial genus and species from the Alcaligenaceae family, Basilea psittacipulmonis.</title>
        <authorList>
            <person name="Whiteson K.L."/>
            <person name="Hernandez D."/>
            <person name="Lazarevic V."/>
            <person name="Gaia N."/>
            <person name="Farinelli L."/>
            <person name="Francois P."/>
            <person name="Pilo P."/>
            <person name="Frey J."/>
            <person name="Schrenzel J."/>
        </authorList>
    </citation>
    <scope>NUCLEOTIDE SEQUENCE [LARGE SCALE GENOMIC DNA]</scope>
    <source>
        <strain evidence="8 9">DSM 24701</strain>
    </source>
</reference>
<keyword evidence="5 7" id="KW-1133">Transmembrane helix</keyword>
<gene>
    <name evidence="8" type="ORF">IX83_06220</name>
</gene>
<dbReference type="OrthoDB" id="346004at2"/>
<dbReference type="GO" id="GO:0005886">
    <property type="term" value="C:plasma membrane"/>
    <property type="evidence" value="ECO:0007669"/>
    <property type="project" value="UniProtKB-SubCell"/>
</dbReference>
<sequence>MFNSFRPVFLSVLRILVAWAFLLHGTSKFFGWPTSMGGTPEFLSIFWFAGVLEIVGGAFLILGLFSRPWAFLLSGQMAYAYFFVHASAKNWLLPVANGGEAAMLFCLIFFYIFLAGSGPISLDHVLKIRIK</sequence>
<organism evidence="8 9">
    <name type="scientific">Basilea psittacipulmonis DSM 24701</name>
    <dbReference type="NCBI Taxonomy" id="1072685"/>
    <lineage>
        <taxon>Bacteria</taxon>
        <taxon>Pseudomonadati</taxon>
        <taxon>Pseudomonadota</taxon>
        <taxon>Betaproteobacteria</taxon>
        <taxon>Burkholderiales</taxon>
        <taxon>Alcaligenaceae</taxon>
        <taxon>Basilea</taxon>
    </lineage>
</organism>
<dbReference type="eggNOG" id="COG2259">
    <property type="taxonomic scope" value="Bacteria"/>
</dbReference>
<dbReference type="PANTHER" id="PTHR33452">
    <property type="entry name" value="OXIDOREDUCTASE CATD-RELATED"/>
    <property type="match status" value="1"/>
</dbReference>
<accession>A0A077DFL1</accession>
<dbReference type="InterPro" id="IPR051907">
    <property type="entry name" value="DoxX-like_oxidoreductase"/>
</dbReference>
<keyword evidence="3" id="KW-1003">Cell membrane</keyword>
<keyword evidence="4 7" id="KW-0812">Transmembrane</keyword>
<dbReference type="Pfam" id="PF07681">
    <property type="entry name" value="DoxX"/>
    <property type="match status" value="1"/>
</dbReference>
<dbReference type="Proteomes" id="UP000028945">
    <property type="component" value="Chromosome"/>
</dbReference>
<evidence type="ECO:0000313" key="8">
    <source>
        <dbReference type="EMBL" id="AIL32961.1"/>
    </source>
</evidence>
<dbReference type="AlphaFoldDB" id="A0A077DFL1"/>
<evidence type="ECO:0000256" key="1">
    <source>
        <dbReference type="ARBA" id="ARBA00004651"/>
    </source>
</evidence>
<dbReference type="HOGENOM" id="CLU_058421_2_1_4"/>
<evidence type="ECO:0000256" key="6">
    <source>
        <dbReference type="ARBA" id="ARBA00023136"/>
    </source>
</evidence>
<keyword evidence="9" id="KW-1185">Reference proteome</keyword>
<evidence type="ECO:0000256" key="4">
    <source>
        <dbReference type="ARBA" id="ARBA00022692"/>
    </source>
</evidence>
<comment type="subcellular location">
    <subcellularLocation>
        <location evidence="1">Cell membrane</location>
        <topology evidence="1">Multi-pass membrane protein</topology>
    </subcellularLocation>
</comment>
<dbReference type="InterPro" id="IPR032808">
    <property type="entry name" value="DoxX"/>
</dbReference>
<feature type="transmembrane region" description="Helical" evidence="7">
    <location>
        <begin position="45"/>
        <end position="65"/>
    </location>
</feature>
<dbReference type="RefSeq" id="WP_038500293.1">
    <property type="nucleotide sequence ID" value="NZ_AFWK01000069.1"/>
</dbReference>
<evidence type="ECO:0000256" key="5">
    <source>
        <dbReference type="ARBA" id="ARBA00022989"/>
    </source>
</evidence>
<evidence type="ECO:0000256" key="3">
    <source>
        <dbReference type="ARBA" id="ARBA00022475"/>
    </source>
</evidence>
<evidence type="ECO:0000313" key="9">
    <source>
        <dbReference type="Proteomes" id="UP000028945"/>
    </source>
</evidence>
<name>A0A077DFL1_9BURK</name>